<keyword evidence="2" id="KW-1185">Reference proteome</keyword>
<gene>
    <name evidence="1" type="ORF">LTR37_006168</name>
</gene>
<sequence length="285" mass="31837">MPFLLNDMVRKISSRCHGHNQKNDSSENLSSTALGCHFRPKDTYQHLKDFDEGEEGQCSIVKSRTTGQLFVVKHTLPMETAKSTEKKTTGRRRPLPNEAKMLQRLQGGPNILRFFGVEPSPLFEGRHFIFTELCTGGDLLEQLQKFRELKKPTPEILTLHVLVSVAQALAYIHHGLRRIDGKSCTTDSKHVPIVHGDIKPDNIFLRWPATECGLPDVILADFGLASIASESHGITGTPGYDPPEVREIAALRHVTPVAYKHKNSGRIMTAKSDVYQFGVVLYLMA</sequence>
<protein>
    <submittedName>
        <fullName evidence="1">Uncharacterized protein</fullName>
    </submittedName>
</protein>
<name>A0ACC3NGU3_9PEZI</name>
<dbReference type="Proteomes" id="UP001281147">
    <property type="component" value="Unassembled WGS sequence"/>
</dbReference>
<dbReference type="EMBL" id="JAUTXU010000040">
    <property type="protein sequence ID" value="KAK3716818.1"/>
    <property type="molecule type" value="Genomic_DNA"/>
</dbReference>
<reference evidence="1" key="1">
    <citation type="submission" date="2023-07" db="EMBL/GenBank/DDBJ databases">
        <title>Black Yeasts Isolated from many extreme environments.</title>
        <authorList>
            <person name="Coleine C."/>
            <person name="Stajich J.E."/>
            <person name="Selbmann L."/>
        </authorList>
    </citation>
    <scope>NUCLEOTIDE SEQUENCE</scope>
    <source>
        <strain evidence="1">CCFEE 5714</strain>
    </source>
</reference>
<comment type="caution">
    <text evidence="1">The sequence shown here is derived from an EMBL/GenBank/DDBJ whole genome shotgun (WGS) entry which is preliminary data.</text>
</comment>
<evidence type="ECO:0000313" key="2">
    <source>
        <dbReference type="Proteomes" id="UP001281147"/>
    </source>
</evidence>
<organism evidence="1 2">
    <name type="scientific">Vermiconidia calcicola</name>
    <dbReference type="NCBI Taxonomy" id="1690605"/>
    <lineage>
        <taxon>Eukaryota</taxon>
        <taxon>Fungi</taxon>
        <taxon>Dikarya</taxon>
        <taxon>Ascomycota</taxon>
        <taxon>Pezizomycotina</taxon>
        <taxon>Dothideomycetes</taxon>
        <taxon>Dothideomycetidae</taxon>
        <taxon>Mycosphaerellales</taxon>
        <taxon>Extremaceae</taxon>
        <taxon>Vermiconidia</taxon>
    </lineage>
</organism>
<proteinExistence type="predicted"/>
<accession>A0ACC3NGU3</accession>
<evidence type="ECO:0000313" key="1">
    <source>
        <dbReference type="EMBL" id="KAK3716818.1"/>
    </source>
</evidence>